<evidence type="ECO:0000313" key="2">
    <source>
        <dbReference type="Proteomes" id="UP000825679"/>
    </source>
</evidence>
<organism evidence="1 2">
    <name type="scientific">Deefgea tanakiae</name>
    <dbReference type="NCBI Taxonomy" id="2865840"/>
    <lineage>
        <taxon>Bacteria</taxon>
        <taxon>Pseudomonadati</taxon>
        <taxon>Pseudomonadota</taxon>
        <taxon>Betaproteobacteria</taxon>
        <taxon>Neisseriales</taxon>
        <taxon>Chitinibacteraceae</taxon>
        <taxon>Deefgea</taxon>
    </lineage>
</organism>
<protein>
    <submittedName>
        <fullName evidence="1">YidB family protein</fullName>
    </submittedName>
</protein>
<proteinExistence type="predicted"/>
<dbReference type="Proteomes" id="UP000825679">
    <property type="component" value="Chromosome"/>
</dbReference>
<dbReference type="InterPro" id="IPR027405">
    <property type="entry name" value="YidB-like"/>
</dbReference>
<keyword evidence="2" id="KW-1185">Reference proteome</keyword>
<dbReference type="RefSeq" id="WP_221005206.1">
    <property type="nucleotide sequence ID" value="NZ_CP081150.1"/>
</dbReference>
<dbReference type="Gene3D" id="1.10.10.690">
    <property type="entry name" value="YidB-like"/>
    <property type="match status" value="1"/>
</dbReference>
<dbReference type="InterPro" id="IPR045372">
    <property type="entry name" value="YidB"/>
</dbReference>
<accession>A0ABX8Z7B2</accession>
<dbReference type="Pfam" id="PF20159">
    <property type="entry name" value="YidB"/>
    <property type="match status" value="1"/>
</dbReference>
<dbReference type="EMBL" id="CP081150">
    <property type="protein sequence ID" value="QZA76804.1"/>
    <property type="molecule type" value="Genomic_DNA"/>
</dbReference>
<name>A0ABX8Z7B2_9NEIS</name>
<sequence>MGLLDSLAGQLLGGNNAEGGMGALAGLLEQQGGVSGLLEKFQQGGLGEVAQSWVSNGENLPISAEQIESVLGSDMVASVADKFGVDPQAAASQISELLPQLINGLTPNGEVEAGNQDLMGAAMGLLKGKLFG</sequence>
<dbReference type="SUPFAM" id="SSF140804">
    <property type="entry name" value="YidB-like"/>
    <property type="match status" value="1"/>
</dbReference>
<reference evidence="1 2" key="1">
    <citation type="submission" date="2021-08" db="EMBL/GenBank/DDBJ databases">
        <title>complete genome sequencing of Deefgea sp. D25.</title>
        <authorList>
            <person name="Bae J.-W."/>
            <person name="Gim D.-H."/>
        </authorList>
    </citation>
    <scope>NUCLEOTIDE SEQUENCE [LARGE SCALE GENOMIC DNA]</scope>
    <source>
        <strain evidence="1 2">D25</strain>
    </source>
</reference>
<evidence type="ECO:0000313" key="1">
    <source>
        <dbReference type="EMBL" id="QZA76804.1"/>
    </source>
</evidence>
<gene>
    <name evidence="1" type="ORF">K4H28_10805</name>
</gene>